<proteinExistence type="predicted"/>
<evidence type="ECO:0000259" key="2">
    <source>
        <dbReference type="Pfam" id="PF09835"/>
    </source>
</evidence>
<sequence>MEMMLKNIWGKIQEIWKKVTTIKDTPHAIGLGAAIGLGWNFIPSLGIGPFVSVFNAKLFRGSGIAAVTVNLGTGFFIPLMYSLNMMTGRFIIGQWFARPEIEKQIQDSIQESIGNIEVVIKEPTRFFSLSNVTEFGFEFFLGGVINAIFFGAILYTIIWFPRYIKCKFFQKDCDTLEGDKNCNKRAKK</sequence>
<dbReference type="Proteomes" id="UP000516160">
    <property type="component" value="Chromosome"/>
</dbReference>
<accession>A0A7G9W581</accession>
<keyword evidence="4" id="KW-1185">Reference proteome</keyword>
<keyword evidence="1" id="KW-0472">Membrane</keyword>
<feature type="domain" description="DUF2062" evidence="2">
    <location>
        <begin position="13"/>
        <end position="158"/>
    </location>
</feature>
<feature type="transmembrane region" description="Helical" evidence="1">
    <location>
        <begin position="139"/>
        <end position="160"/>
    </location>
</feature>
<gene>
    <name evidence="3" type="ORF">HYG86_03215</name>
</gene>
<protein>
    <submittedName>
        <fullName evidence="3">DUF2062 domain-containing protein</fullName>
    </submittedName>
</protein>
<feature type="transmembrane region" description="Helical" evidence="1">
    <location>
        <begin position="28"/>
        <end position="51"/>
    </location>
</feature>
<name>A0A7G9W581_ALKCA</name>
<reference evidence="3 4" key="1">
    <citation type="submission" date="2020-07" db="EMBL/GenBank/DDBJ databases">
        <title>Alkalicella. sp. LB2 genome.</title>
        <authorList>
            <person name="Postec A."/>
            <person name="Quemeneur M."/>
        </authorList>
    </citation>
    <scope>NUCLEOTIDE SEQUENCE [LARGE SCALE GENOMIC DNA]</scope>
    <source>
        <strain evidence="3 4">LB2</strain>
    </source>
</reference>
<evidence type="ECO:0000313" key="4">
    <source>
        <dbReference type="Proteomes" id="UP000516160"/>
    </source>
</evidence>
<dbReference type="AlphaFoldDB" id="A0A7G9W581"/>
<evidence type="ECO:0000256" key="1">
    <source>
        <dbReference type="SAM" id="Phobius"/>
    </source>
</evidence>
<dbReference type="EMBL" id="CP058559">
    <property type="protein sequence ID" value="QNO13843.1"/>
    <property type="molecule type" value="Genomic_DNA"/>
</dbReference>
<feature type="transmembrane region" description="Helical" evidence="1">
    <location>
        <begin position="63"/>
        <end position="81"/>
    </location>
</feature>
<dbReference type="KEGG" id="acae:HYG86_03215"/>
<dbReference type="Pfam" id="PF09835">
    <property type="entry name" value="DUF2062"/>
    <property type="match status" value="1"/>
</dbReference>
<keyword evidence="1" id="KW-1133">Transmembrane helix</keyword>
<dbReference type="InterPro" id="IPR018639">
    <property type="entry name" value="DUF2062"/>
</dbReference>
<keyword evidence="1" id="KW-0812">Transmembrane</keyword>
<evidence type="ECO:0000313" key="3">
    <source>
        <dbReference type="EMBL" id="QNO13843.1"/>
    </source>
</evidence>
<organism evidence="3 4">
    <name type="scientific">Alkalicella caledoniensis</name>
    <dbReference type="NCBI Taxonomy" id="2731377"/>
    <lineage>
        <taxon>Bacteria</taxon>
        <taxon>Bacillati</taxon>
        <taxon>Bacillota</taxon>
        <taxon>Clostridia</taxon>
        <taxon>Eubacteriales</taxon>
        <taxon>Proteinivoracaceae</taxon>
        <taxon>Alkalicella</taxon>
    </lineage>
</organism>
<dbReference type="RefSeq" id="WP_213167506.1">
    <property type="nucleotide sequence ID" value="NZ_CP058559.1"/>
</dbReference>